<organism evidence="2 3">
    <name type="scientific">Dillenia turbinata</name>
    <dbReference type="NCBI Taxonomy" id="194707"/>
    <lineage>
        <taxon>Eukaryota</taxon>
        <taxon>Viridiplantae</taxon>
        <taxon>Streptophyta</taxon>
        <taxon>Embryophyta</taxon>
        <taxon>Tracheophyta</taxon>
        <taxon>Spermatophyta</taxon>
        <taxon>Magnoliopsida</taxon>
        <taxon>eudicotyledons</taxon>
        <taxon>Gunneridae</taxon>
        <taxon>Pentapetalae</taxon>
        <taxon>Dilleniales</taxon>
        <taxon>Dilleniaceae</taxon>
        <taxon>Dillenia</taxon>
    </lineage>
</organism>
<evidence type="ECO:0000313" key="2">
    <source>
        <dbReference type="EMBL" id="KAK6921189.1"/>
    </source>
</evidence>
<proteinExistence type="predicted"/>
<dbReference type="PANTHER" id="PTHR33979:SF2">
    <property type="entry name" value="PEPTIDASE M50B-LIKE-DOMAIN-CONTAINING PROTEIN"/>
    <property type="match status" value="1"/>
</dbReference>
<dbReference type="EMBL" id="JBAMMX010000020">
    <property type="protein sequence ID" value="KAK6921189.1"/>
    <property type="molecule type" value="Genomic_DNA"/>
</dbReference>
<keyword evidence="3" id="KW-1185">Reference proteome</keyword>
<dbReference type="InterPro" id="IPR049500">
    <property type="entry name" value="Peptidase_M50B-like"/>
</dbReference>
<evidence type="ECO:0000313" key="3">
    <source>
        <dbReference type="Proteomes" id="UP001370490"/>
    </source>
</evidence>
<keyword evidence="1" id="KW-1133">Transmembrane helix</keyword>
<sequence>KVKANWELKNCCNHEQAVFLITPGVCAVVILALWRTLVLTPFKLVTVFLYEVSHAIACKLTCGHLRSFILLKASRYMLMKIERRKHVVVYTRSFCLLDLQQKVLLKHGNIQMPVFHWFSTSLKPNPLEFTDLGSSFCGMVLILASTNLLTARIVAGCLAVALLVVPCVAKNVNIFDDLISRRVHSSDAEKFAEVCLCSCNGVGWGGSHLFCFFVEPCILDLLSYLEESSLWKGRKSSECLNMQLQFAYIWDIRELQSTHLESVAS</sequence>
<keyword evidence="1" id="KW-0472">Membrane</keyword>
<accession>A0AAN8UV01</accession>
<feature type="non-terminal residue" evidence="2">
    <location>
        <position position="1"/>
    </location>
</feature>
<reference evidence="2 3" key="1">
    <citation type="submission" date="2023-12" db="EMBL/GenBank/DDBJ databases">
        <title>A high-quality genome assembly for Dillenia turbinata (Dilleniales).</title>
        <authorList>
            <person name="Chanderbali A."/>
        </authorList>
    </citation>
    <scope>NUCLEOTIDE SEQUENCE [LARGE SCALE GENOMIC DNA]</scope>
    <source>
        <strain evidence="2">LSX21</strain>
        <tissue evidence="2">Leaf</tissue>
    </source>
</reference>
<comment type="caution">
    <text evidence="2">The sequence shown here is derived from an EMBL/GenBank/DDBJ whole genome shotgun (WGS) entry which is preliminary data.</text>
</comment>
<protein>
    <submittedName>
        <fullName evidence="2">Uncharacterized protein</fullName>
    </submittedName>
</protein>
<evidence type="ECO:0000256" key="1">
    <source>
        <dbReference type="SAM" id="Phobius"/>
    </source>
</evidence>
<dbReference type="Proteomes" id="UP001370490">
    <property type="component" value="Unassembled WGS sequence"/>
</dbReference>
<feature type="transmembrane region" description="Helical" evidence="1">
    <location>
        <begin position="16"/>
        <end position="34"/>
    </location>
</feature>
<keyword evidence="1" id="KW-0812">Transmembrane</keyword>
<gene>
    <name evidence="2" type="ORF">RJ641_014867</name>
</gene>
<dbReference type="Pfam" id="PF13398">
    <property type="entry name" value="Peptidase_M50B"/>
    <property type="match status" value="1"/>
</dbReference>
<name>A0AAN8UV01_9MAGN</name>
<dbReference type="AlphaFoldDB" id="A0AAN8UV01"/>
<dbReference type="PANTHER" id="PTHR33979">
    <property type="entry name" value="OS02G0221600 PROTEIN"/>
    <property type="match status" value="1"/>
</dbReference>